<dbReference type="SMART" id="SM00355">
    <property type="entry name" value="ZnF_C2H2"/>
    <property type="match status" value="2"/>
</dbReference>
<keyword evidence="1" id="KW-0479">Metal-binding</keyword>
<dbReference type="Pfam" id="PF00096">
    <property type="entry name" value="zf-C2H2"/>
    <property type="match status" value="1"/>
</dbReference>
<organism evidence="4 5">
    <name type="scientific">Nicator chloris</name>
    <dbReference type="NCBI Taxonomy" id="237433"/>
    <lineage>
        <taxon>Eukaryota</taxon>
        <taxon>Metazoa</taxon>
        <taxon>Chordata</taxon>
        <taxon>Craniata</taxon>
        <taxon>Vertebrata</taxon>
        <taxon>Euteleostomi</taxon>
        <taxon>Archelosauria</taxon>
        <taxon>Archosauria</taxon>
        <taxon>Dinosauria</taxon>
        <taxon>Saurischia</taxon>
        <taxon>Theropoda</taxon>
        <taxon>Coelurosauria</taxon>
        <taxon>Aves</taxon>
        <taxon>Neognathae</taxon>
        <taxon>Neoaves</taxon>
        <taxon>Telluraves</taxon>
        <taxon>Australaves</taxon>
        <taxon>Passeriformes</taxon>
        <taxon>Sylvioidea</taxon>
        <taxon>Pycnonotidae</taxon>
        <taxon>Nicator</taxon>
    </lineage>
</organism>
<dbReference type="SUPFAM" id="SSF57667">
    <property type="entry name" value="beta-beta-alpha zinc fingers"/>
    <property type="match status" value="1"/>
</dbReference>
<feature type="domain" description="C2H2-type" evidence="3">
    <location>
        <begin position="113"/>
        <end position="140"/>
    </location>
</feature>
<keyword evidence="5" id="KW-1185">Reference proteome</keyword>
<dbReference type="PROSITE" id="PS00028">
    <property type="entry name" value="ZINC_FINGER_C2H2_1"/>
    <property type="match status" value="1"/>
</dbReference>
<keyword evidence="1" id="KW-0862">Zinc</keyword>
<dbReference type="InterPro" id="IPR036236">
    <property type="entry name" value="Znf_C2H2_sf"/>
</dbReference>
<reference evidence="4" key="1">
    <citation type="submission" date="2020-02" db="EMBL/GenBank/DDBJ databases">
        <title>Bird 10,000 Genomes (B10K) Project - Family phase.</title>
        <authorList>
            <person name="Zhang G."/>
        </authorList>
    </citation>
    <scope>NUCLEOTIDE SEQUENCE</scope>
    <source>
        <strain evidence="4">B10K-DU-002-40</strain>
        <tissue evidence="4">Muscle</tissue>
    </source>
</reference>
<protein>
    <submittedName>
        <fullName evidence="4">ZN256 protein</fullName>
    </submittedName>
</protein>
<name>A0A852H9A8_9PASS</name>
<proteinExistence type="predicted"/>
<feature type="non-terminal residue" evidence="4">
    <location>
        <position position="164"/>
    </location>
</feature>
<feature type="compositionally biased region" description="Low complexity" evidence="2">
    <location>
        <begin position="39"/>
        <end position="50"/>
    </location>
</feature>
<dbReference type="InterPro" id="IPR013087">
    <property type="entry name" value="Znf_C2H2_type"/>
</dbReference>
<sequence>MCDNYDLVASLDHSSKVTHVKEESHGGLPWVEGDGGAPDTTDSSGTWSSSDSKDDTEGHWELGSGVPRSGWRDTEPGGRAGALPRQVPAASGLLLCGSRGLSRGAEAPPGRPYLCGTCGKSFRHGRGLLAHKKLRMGARARHECAECGRGFCLRGDLLRHRDTH</sequence>
<dbReference type="Gene3D" id="3.30.160.60">
    <property type="entry name" value="Classic Zinc Finger"/>
    <property type="match status" value="1"/>
</dbReference>
<gene>
    <name evidence="4" type="primary">Znf256_0</name>
    <name evidence="4" type="ORF">NICCHL_R14650</name>
</gene>
<evidence type="ECO:0000313" key="5">
    <source>
        <dbReference type="Proteomes" id="UP000653383"/>
    </source>
</evidence>
<feature type="region of interest" description="Disordered" evidence="2">
    <location>
        <begin position="18"/>
        <end position="84"/>
    </location>
</feature>
<feature type="domain" description="C2H2-type" evidence="3">
    <location>
        <begin position="142"/>
        <end position="164"/>
    </location>
</feature>
<accession>A0A852H9A8</accession>
<dbReference type="GO" id="GO:0008270">
    <property type="term" value="F:zinc ion binding"/>
    <property type="evidence" value="ECO:0007669"/>
    <property type="project" value="UniProtKB-KW"/>
</dbReference>
<dbReference type="Proteomes" id="UP000653383">
    <property type="component" value="Unassembled WGS sequence"/>
</dbReference>
<evidence type="ECO:0000256" key="1">
    <source>
        <dbReference type="PROSITE-ProRule" id="PRU00042"/>
    </source>
</evidence>
<dbReference type="EMBL" id="WAAE01005424">
    <property type="protein sequence ID" value="NXX27066.1"/>
    <property type="molecule type" value="Genomic_DNA"/>
</dbReference>
<evidence type="ECO:0000259" key="3">
    <source>
        <dbReference type="PROSITE" id="PS50157"/>
    </source>
</evidence>
<keyword evidence="1" id="KW-0863">Zinc-finger</keyword>
<evidence type="ECO:0000256" key="2">
    <source>
        <dbReference type="SAM" id="MobiDB-lite"/>
    </source>
</evidence>
<dbReference type="AlphaFoldDB" id="A0A852H9A8"/>
<dbReference type="OrthoDB" id="6910977at2759"/>
<feature type="compositionally biased region" description="Basic and acidic residues" evidence="2">
    <location>
        <begin position="51"/>
        <end position="60"/>
    </location>
</feature>
<comment type="caution">
    <text evidence="4">The sequence shown here is derived from an EMBL/GenBank/DDBJ whole genome shotgun (WGS) entry which is preliminary data.</text>
</comment>
<dbReference type="PROSITE" id="PS50157">
    <property type="entry name" value="ZINC_FINGER_C2H2_2"/>
    <property type="match status" value="2"/>
</dbReference>
<evidence type="ECO:0000313" key="4">
    <source>
        <dbReference type="EMBL" id="NXX27066.1"/>
    </source>
</evidence>
<feature type="non-terminal residue" evidence="4">
    <location>
        <position position="1"/>
    </location>
</feature>